<accession>A0A0F9LYH9</accession>
<comment type="caution">
    <text evidence="1">The sequence shown here is derived from an EMBL/GenBank/DDBJ whole genome shotgun (WGS) entry which is preliminary data.</text>
</comment>
<protein>
    <submittedName>
        <fullName evidence="1">Uncharacterized protein</fullName>
    </submittedName>
</protein>
<reference evidence="1" key="1">
    <citation type="journal article" date="2015" name="Nature">
        <title>Complex archaea that bridge the gap between prokaryotes and eukaryotes.</title>
        <authorList>
            <person name="Spang A."/>
            <person name="Saw J.H."/>
            <person name="Jorgensen S.L."/>
            <person name="Zaremba-Niedzwiedzka K."/>
            <person name="Martijn J."/>
            <person name="Lind A.E."/>
            <person name="van Eijk R."/>
            <person name="Schleper C."/>
            <person name="Guy L."/>
            <person name="Ettema T.J."/>
        </authorList>
    </citation>
    <scope>NUCLEOTIDE SEQUENCE</scope>
</reference>
<organism evidence="1">
    <name type="scientific">marine sediment metagenome</name>
    <dbReference type="NCBI Taxonomy" id="412755"/>
    <lineage>
        <taxon>unclassified sequences</taxon>
        <taxon>metagenomes</taxon>
        <taxon>ecological metagenomes</taxon>
    </lineage>
</organism>
<sequence length="51" mass="5772">MSLVTNSVLTEKALNTLTLFVWTPNYCLSMGSPRVINEAKSRRHKKGKHGR</sequence>
<name>A0A0F9LYH9_9ZZZZ</name>
<proteinExistence type="predicted"/>
<gene>
    <name evidence="1" type="ORF">LCGC14_1220800</name>
</gene>
<dbReference type="AlphaFoldDB" id="A0A0F9LYH9"/>
<dbReference type="EMBL" id="LAZR01006426">
    <property type="protein sequence ID" value="KKM92206.1"/>
    <property type="molecule type" value="Genomic_DNA"/>
</dbReference>
<evidence type="ECO:0000313" key="1">
    <source>
        <dbReference type="EMBL" id="KKM92206.1"/>
    </source>
</evidence>